<dbReference type="Proteomes" id="UP000326757">
    <property type="component" value="Unassembled WGS sequence"/>
</dbReference>
<organism evidence="1 2">
    <name type="scientific">Monilinia laxa</name>
    <name type="common">Brown rot fungus</name>
    <name type="synonym">Sclerotinia laxa</name>
    <dbReference type="NCBI Taxonomy" id="61186"/>
    <lineage>
        <taxon>Eukaryota</taxon>
        <taxon>Fungi</taxon>
        <taxon>Dikarya</taxon>
        <taxon>Ascomycota</taxon>
        <taxon>Pezizomycotina</taxon>
        <taxon>Leotiomycetes</taxon>
        <taxon>Helotiales</taxon>
        <taxon>Sclerotiniaceae</taxon>
        <taxon>Monilinia</taxon>
    </lineage>
</organism>
<accession>A0A5N6JRY0</accession>
<dbReference type="AlphaFoldDB" id="A0A5N6JRY0"/>
<reference evidence="1 2" key="1">
    <citation type="submission" date="2019-06" db="EMBL/GenBank/DDBJ databases">
        <title>Genome Sequence of the Brown Rot Fungal Pathogen Monilinia laxa.</title>
        <authorList>
            <person name="De Miccolis Angelini R.M."/>
            <person name="Landi L."/>
            <person name="Abate D."/>
            <person name="Pollastro S."/>
            <person name="Romanazzi G."/>
            <person name="Faretra F."/>
        </authorList>
    </citation>
    <scope>NUCLEOTIDE SEQUENCE [LARGE SCALE GENOMIC DNA]</scope>
    <source>
        <strain evidence="1 2">Mlax316</strain>
    </source>
</reference>
<dbReference type="EMBL" id="VIGI01000016">
    <property type="protein sequence ID" value="KAB8290908.1"/>
    <property type="molecule type" value="Genomic_DNA"/>
</dbReference>
<keyword evidence="2" id="KW-1185">Reference proteome</keyword>
<sequence>MNSEGGVARASDRKEYVPLRDQAVSGMFICHHPMCKAEGLVLDNLMGLSFDPAIKQVTAISLNYNQDYRFRIRLHAGYHLDTWWSY</sequence>
<protein>
    <submittedName>
        <fullName evidence="1">Uncharacterized protein</fullName>
    </submittedName>
</protein>
<gene>
    <name evidence="1" type="ORF">EYC80_008543</name>
</gene>
<dbReference type="OrthoDB" id="4485682at2759"/>
<evidence type="ECO:0000313" key="2">
    <source>
        <dbReference type="Proteomes" id="UP000326757"/>
    </source>
</evidence>
<proteinExistence type="predicted"/>
<comment type="caution">
    <text evidence="1">The sequence shown here is derived from an EMBL/GenBank/DDBJ whole genome shotgun (WGS) entry which is preliminary data.</text>
</comment>
<name>A0A5N6JRY0_MONLA</name>
<evidence type="ECO:0000313" key="1">
    <source>
        <dbReference type="EMBL" id="KAB8290908.1"/>
    </source>
</evidence>